<feature type="transmembrane region" description="Helical" evidence="10">
    <location>
        <begin position="38"/>
        <end position="62"/>
    </location>
</feature>
<dbReference type="Pfam" id="PF00230">
    <property type="entry name" value="MIP"/>
    <property type="match status" value="1"/>
</dbReference>
<dbReference type="InterPro" id="IPR034294">
    <property type="entry name" value="Aquaporin_transptr"/>
</dbReference>
<evidence type="ECO:0000256" key="8">
    <source>
        <dbReference type="RuleBase" id="RU000477"/>
    </source>
</evidence>
<protein>
    <recommendedName>
        <fullName evidence="13">Aquaporin</fullName>
    </recommendedName>
</protein>
<evidence type="ECO:0000256" key="1">
    <source>
        <dbReference type="ARBA" id="ARBA00004651"/>
    </source>
</evidence>
<name>A0A5J4KV37_9CHLR</name>
<evidence type="ECO:0000256" key="10">
    <source>
        <dbReference type="SAM" id="Phobius"/>
    </source>
</evidence>
<dbReference type="InterPro" id="IPR023271">
    <property type="entry name" value="Aquaporin-like"/>
</dbReference>
<feature type="compositionally biased region" description="Basic and acidic residues" evidence="9">
    <location>
        <begin position="284"/>
        <end position="293"/>
    </location>
</feature>
<evidence type="ECO:0000256" key="6">
    <source>
        <dbReference type="ARBA" id="ARBA00022989"/>
    </source>
</evidence>
<feature type="transmembrane region" description="Helical" evidence="10">
    <location>
        <begin position="114"/>
        <end position="138"/>
    </location>
</feature>
<feature type="transmembrane region" description="Helical" evidence="10">
    <location>
        <begin position="233"/>
        <end position="255"/>
    </location>
</feature>
<evidence type="ECO:0000256" key="9">
    <source>
        <dbReference type="SAM" id="MobiDB-lite"/>
    </source>
</evidence>
<dbReference type="Proteomes" id="UP000326912">
    <property type="component" value="Unassembled WGS sequence"/>
</dbReference>
<keyword evidence="6 10" id="KW-1133">Transmembrane helix</keyword>
<evidence type="ECO:0000256" key="5">
    <source>
        <dbReference type="ARBA" id="ARBA00022692"/>
    </source>
</evidence>
<keyword evidence="3 8" id="KW-0813">Transport</keyword>
<dbReference type="RefSeq" id="WP_151758069.1">
    <property type="nucleotide sequence ID" value="NZ_BKZW01000002.1"/>
</dbReference>
<evidence type="ECO:0000256" key="2">
    <source>
        <dbReference type="ARBA" id="ARBA00006175"/>
    </source>
</evidence>
<gene>
    <name evidence="11" type="ORF">KDW_44730</name>
</gene>
<reference evidence="11 12" key="1">
    <citation type="submission" date="2019-10" db="EMBL/GenBank/DDBJ databases">
        <title>Dictyobacter vulcani sp. nov., within the class Ktedonobacteria, isolated from soil of volcanic Mt. Zao.</title>
        <authorList>
            <person name="Zheng Y."/>
            <person name="Wang C.M."/>
            <person name="Sakai Y."/>
            <person name="Abe K."/>
            <person name="Yokota A."/>
            <person name="Yabe S."/>
        </authorList>
    </citation>
    <scope>NUCLEOTIDE SEQUENCE [LARGE SCALE GENOMIC DNA]</scope>
    <source>
        <strain evidence="11 12">W12</strain>
    </source>
</reference>
<dbReference type="EMBL" id="BKZW01000002">
    <property type="protein sequence ID" value="GER90311.1"/>
    <property type="molecule type" value="Genomic_DNA"/>
</dbReference>
<organism evidence="11 12">
    <name type="scientific">Dictyobacter vulcani</name>
    <dbReference type="NCBI Taxonomy" id="2607529"/>
    <lineage>
        <taxon>Bacteria</taxon>
        <taxon>Bacillati</taxon>
        <taxon>Chloroflexota</taxon>
        <taxon>Ktedonobacteria</taxon>
        <taxon>Ktedonobacterales</taxon>
        <taxon>Dictyobacteraceae</taxon>
        <taxon>Dictyobacter</taxon>
    </lineage>
</organism>
<dbReference type="PANTHER" id="PTHR19139">
    <property type="entry name" value="AQUAPORIN TRANSPORTER"/>
    <property type="match status" value="1"/>
</dbReference>
<evidence type="ECO:0000256" key="7">
    <source>
        <dbReference type="ARBA" id="ARBA00023136"/>
    </source>
</evidence>
<dbReference type="PRINTS" id="PR00783">
    <property type="entry name" value="MINTRINSICP"/>
</dbReference>
<comment type="similarity">
    <text evidence="2 8">Belongs to the MIP/aquaporin (TC 1.A.8) family.</text>
</comment>
<dbReference type="GO" id="GO:0005886">
    <property type="term" value="C:plasma membrane"/>
    <property type="evidence" value="ECO:0007669"/>
    <property type="project" value="UniProtKB-SubCell"/>
</dbReference>
<dbReference type="InterPro" id="IPR022357">
    <property type="entry name" value="MIP_CS"/>
</dbReference>
<dbReference type="SUPFAM" id="SSF81338">
    <property type="entry name" value="Aquaporin-like"/>
    <property type="match status" value="1"/>
</dbReference>
<comment type="caution">
    <text evidence="11">The sequence shown here is derived from an EMBL/GenBank/DDBJ whole genome shotgun (WGS) entry which is preliminary data.</text>
</comment>
<evidence type="ECO:0008006" key="13">
    <source>
        <dbReference type="Google" id="ProtNLM"/>
    </source>
</evidence>
<keyword evidence="4" id="KW-1003">Cell membrane</keyword>
<keyword evidence="5 8" id="KW-0812">Transmembrane</keyword>
<evidence type="ECO:0000313" key="11">
    <source>
        <dbReference type="EMBL" id="GER90311.1"/>
    </source>
</evidence>
<feature type="region of interest" description="Disordered" evidence="9">
    <location>
        <begin position="264"/>
        <end position="293"/>
    </location>
</feature>
<evidence type="ECO:0000313" key="12">
    <source>
        <dbReference type="Proteomes" id="UP000326912"/>
    </source>
</evidence>
<dbReference type="AlphaFoldDB" id="A0A5J4KV37"/>
<proteinExistence type="inferred from homology"/>
<keyword evidence="12" id="KW-1185">Reference proteome</keyword>
<accession>A0A5J4KV37</accession>
<feature type="transmembrane region" description="Helical" evidence="10">
    <location>
        <begin position="190"/>
        <end position="213"/>
    </location>
</feature>
<dbReference type="PANTHER" id="PTHR19139:SF199">
    <property type="entry name" value="MIP17260P"/>
    <property type="match status" value="1"/>
</dbReference>
<feature type="transmembrane region" description="Helical" evidence="10">
    <location>
        <begin position="158"/>
        <end position="178"/>
    </location>
</feature>
<feature type="transmembrane region" description="Helical" evidence="10">
    <location>
        <begin position="68"/>
        <end position="93"/>
    </location>
</feature>
<evidence type="ECO:0000256" key="3">
    <source>
        <dbReference type="ARBA" id="ARBA00022448"/>
    </source>
</evidence>
<dbReference type="PROSITE" id="PS00221">
    <property type="entry name" value="MIP"/>
    <property type="match status" value="1"/>
</dbReference>
<dbReference type="GO" id="GO:0015250">
    <property type="term" value="F:water channel activity"/>
    <property type="evidence" value="ECO:0007669"/>
    <property type="project" value="TreeGrafter"/>
</dbReference>
<sequence length="293" mass="30827">MDDRVIDSYVEDDLDSVEDAPVAERLPVSKRHGISRKAISAVVAELIGCFLFIFIGAGSIIANTWSQGAVGLIGIAAAHGLALGVLITIFGVTSGGHFNPAVTISLLVARRITFVLAIFYVLAQLAGAILGALMLRLVFPEHVWKAALLGTPGLSSGISVGAGIAIEALLAFFLMLTIYGTAIDSRAPKLGGLAIGLALLADILGGGVLTGGAVNPARSFGPALVSNIWTNQFIYWIGPIVGAVLATCLYEYLILPRSEEDADFLEPTDDYDDDDDDESVVPQEVKERNFAAE</sequence>
<keyword evidence="7 10" id="KW-0472">Membrane</keyword>
<evidence type="ECO:0000256" key="4">
    <source>
        <dbReference type="ARBA" id="ARBA00022475"/>
    </source>
</evidence>
<dbReference type="CDD" id="cd00333">
    <property type="entry name" value="MIP"/>
    <property type="match status" value="1"/>
</dbReference>
<comment type="subcellular location">
    <subcellularLocation>
        <location evidence="1">Cell membrane</location>
        <topology evidence="1">Multi-pass membrane protein</topology>
    </subcellularLocation>
</comment>
<feature type="compositionally biased region" description="Acidic residues" evidence="9">
    <location>
        <begin position="264"/>
        <end position="279"/>
    </location>
</feature>
<dbReference type="Gene3D" id="1.20.1080.10">
    <property type="entry name" value="Glycerol uptake facilitator protein"/>
    <property type="match status" value="1"/>
</dbReference>
<dbReference type="InterPro" id="IPR000425">
    <property type="entry name" value="MIP"/>
</dbReference>